<dbReference type="GO" id="GO:0006355">
    <property type="term" value="P:regulation of DNA-templated transcription"/>
    <property type="evidence" value="ECO:0007669"/>
    <property type="project" value="TreeGrafter"/>
</dbReference>
<dbReference type="InterPro" id="IPR002818">
    <property type="entry name" value="DJ-1/PfpI"/>
</dbReference>
<dbReference type="InterPro" id="IPR052158">
    <property type="entry name" value="INH-QAR"/>
</dbReference>
<evidence type="ECO:0000259" key="1">
    <source>
        <dbReference type="Pfam" id="PF01965"/>
    </source>
</evidence>
<sequence length="209" mass="23095">MDRLTLGIVIFDEVEVLDYCGPFEVFSTVRLDEATRRDSLSPFDVRLIAEKPGPVTTSGGMRVWPDHALADCPRLDIVLVPGGWGTRRELENPVLLAWIRERAAEVRLLASVCTGSLLLGKAGLLAGKRATTHWKLLAWMAGLFPETEVVRDRHFVRDGSLWTSAGISAGIDMSLAIVADLLGEPLARATARHMEYAYPESDARRIELE</sequence>
<feature type="domain" description="DJ-1/PfpI" evidence="1">
    <location>
        <begin position="8"/>
        <end position="179"/>
    </location>
</feature>
<protein>
    <submittedName>
        <fullName evidence="2">DJ-1/PfpI family protein</fullName>
    </submittedName>
</protein>
<proteinExistence type="predicted"/>
<accession>A0A842HHH1</accession>
<name>A0A842HHH1_9BACT</name>
<dbReference type="RefSeq" id="WP_185677102.1">
    <property type="nucleotide sequence ID" value="NZ_JACHVB010000063.1"/>
</dbReference>
<evidence type="ECO:0000313" key="3">
    <source>
        <dbReference type="Proteomes" id="UP000546464"/>
    </source>
</evidence>
<dbReference type="PANTHER" id="PTHR43130:SF14">
    <property type="entry name" value="DJ-1_PFPI DOMAIN-CONTAINING PROTEIN"/>
    <property type="match status" value="1"/>
</dbReference>
<keyword evidence="3" id="KW-1185">Reference proteome</keyword>
<dbReference type="Pfam" id="PF01965">
    <property type="entry name" value="DJ-1_PfpI"/>
    <property type="match status" value="1"/>
</dbReference>
<comment type="caution">
    <text evidence="2">The sequence shown here is derived from an EMBL/GenBank/DDBJ whole genome shotgun (WGS) entry which is preliminary data.</text>
</comment>
<dbReference type="SUPFAM" id="SSF52317">
    <property type="entry name" value="Class I glutamine amidotransferase-like"/>
    <property type="match status" value="1"/>
</dbReference>
<reference evidence="2 3" key="1">
    <citation type="submission" date="2020-07" db="EMBL/GenBank/DDBJ databases">
        <authorList>
            <person name="Feng X."/>
        </authorList>
    </citation>
    <scope>NUCLEOTIDE SEQUENCE [LARGE SCALE GENOMIC DNA]</scope>
    <source>
        <strain evidence="2 3">JCM31066</strain>
    </source>
</reference>
<dbReference type="CDD" id="cd03139">
    <property type="entry name" value="GATase1_PfpI_2"/>
    <property type="match status" value="1"/>
</dbReference>
<organism evidence="2 3">
    <name type="scientific">Ruficoccus amylovorans</name>
    <dbReference type="NCBI Taxonomy" id="1804625"/>
    <lineage>
        <taxon>Bacteria</taxon>
        <taxon>Pseudomonadati</taxon>
        <taxon>Verrucomicrobiota</taxon>
        <taxon>Opitutia</taxon>
        <taxon>Puniceicoccales</taxon>
        <taxon>Cerasicoccaceae</taxon>
        <taxon>Ruficoccus</taxon>
    </lineage>
</organism>
<dbReference type="Gene3D" id="3.40.50.880">
    <property type="match status" value="1"/>
</dbReference>
<dbReference type="AlphaFoldDB" id="A0A842HHH1"/>
<dbReference type="EMBL" id="JACHVB010000063">
    <property type="protein sequence ID" value="MBC2596185.1"/>
    <property type="molecule type" value="Genomic_DNA"/>
</dbReference>
<dbReference type="PANTHER" id="PTHR43130">
    <property type="entry name" value="ARAC-FAMILY TRANSCRIPTIONAL REGULATOR"/>
    <property type="match status" value="1"/>
</dbReference>
<dbReference type="Proteomes" id="UP000546464">
    <property type="component" value="Unassembled WGS sequence"/>
</dbReference>
<gene>
    <name evidence="2" type="ORF">H5P28_18100</name>
</gene>
<dbReference type="InterPro" id="IPR029062">
    <property type="entry name" value="Class_I_gatase-like"/>
</dbReference>
<evidence type="ECO:0000313" key="2">
    <source>
        <dbReference type="EMBL" id="MBC2596185.1"/>
    </source>
</evidence>